<dbReference type="PRINTS" id="PR00038">
    <property type="entry name" value="HTHLUXR"/>
</dbReference>
<dbReference type="GO" id="GO:0003677">
    <property type="term" value="F:DNA binding"/>
    <property type="evidence" value="ECO:0007669"/>
    <property type="project" value="InterPro"/>
</dbReference>
<dbReference type="InterPro" id="IPR016032">
    <property type="entry name" value="Sig_transdc_resp-reg_C-effctor"/>
</dbReference>
<dbReference type="CDD" id="cd06170">
    <property type="entry name" value="LuxR_C_like"/>
    <property type="match status" value="1"/>
</dbReference>
<dbReference type="InterPro" id="IPR000792">
    <property type="entry name" value="Tscrpt_reg_LuxR_C"/>
</dbReference>
<dbReference type="InterPro" id="IPR041664">
    <property type="entry name" value="AAA_16"/>
</dbReference>
<organism evidence="4 5">
    <name type="scientific">Kutzneria buriramensis</name>
    <dbReference type="NCBI Taxonomy" id="1045776"/>
    <lineage>
        <taxon>Bacteria</taxon>
        <taxon>Bacillati</taxon>
        <taxon>Actinomycetota</taxon>
        <taxon>Actinomycetes</taxon>
        <taxon>Pseudonocardiales</taxon>
        <taxon>Pseudonocardiaceae</taxon>
        <taxon>Kutzneria</taxon>
    </lineage>
</organism>
<protein>
    <submittedName>
        <fullName evidence="4">AAA ATPase-like protein</fullName>
    </submittedName>
</protein>
<dbReference type="SUPFAM" id="SSF46894">
    <property type="entry name" value="C-terminal effector domain of the bipartite response regulators"/>
    <property type="match status" value="1"/>
</dbReference>
<dbReference type="PANTHER" id="PTHR16305:SF28">
    <property type="entry name" value="GUANYLATE CYCLASE DOMAIN-CONTAINING PROTEIN"/>
    <property type="match status" value="1"/>
</dbReference>
<dbReference type="SMART" id="SM00382">
    <property type="entry name" value="AAA"/>
    <property type="match status" value="1"/>
</dbReference>
<dbReference type="InterPro" id="IPR036388">
    <property type="entry name" value="WH-like_DNA-bd_sf"/>
</dbReference>
<dbReference type="GO" id="GO:0004016">
    <property type="term" value="F:adenylate cyclase activity"/>
    <property type="evidence" value="ECO:0007669"/>
    <property type="project" value="TreeGrafter"/>
</dbReference>
<dbReference type="AlphaFoldDB" id="A0A3E0HK29"/>
<evidence type="ECO:0000313" key="5">
    <source>
        <dbReference type="Proteomes" id="UP000256269"/>
    </source>
</evidence>
<dbReference type="SMART" id="SM00421">
    <property type="entry name" value="HTH_LUXR"/>
    <property type="match status" value="1"/>
</dbReference>
<dbReference type="GO" id="GO:0005737">
    <property type="term" value="C:cytoplasm"/>
    <property type="evidence" value="ECO:0007669"/>
    <property type="project" value="TreeGrafter"/>
</dbReference>
<dbReference type="Gene3D" id="1.10.10.10">
    <property type="entry name" value="Winged helix-like DNA-binding domain superfamily/Winged helix DNA-binding domain"/>
    <property type="match status" value="1"/>
</dbReference>
<dbReference type="InterPro" id="IPR003593">
    <property type="entry name" value="AAA+_ATPase"/>
</dbReference>
<keyword evidence="1" id="KW-0547">Nucleotide-binding</keyword>
<dbReference type="GO" id="GO:0005524">
    <property type="term" value="F:ATP binding"/>
    <property type="evidence" value="ECO:0007669"/>
    <property type="project" value="UniProtKB-KW"/>
</dbReference>
<keyword evidence="2" id="KW-0067">ATP-binding</keyword>
<dbReference type="PROSITE" id="PS00622">
    <property type="entry name" value="HTH_LUXR_1"/>
    <property type="match status" value="1"/>
</dbReference>
<feature type="domain" description="HTH luxR-type" evidence="3">
    <location>
        <begin position="809"/>
        <end position="874"/>
    </location>
</feature>
<dbReference type="PROSITE" id="PS50043">
    <property type="entry name" value="HTH_LUXR_2"/>
    <property type="match status" value="1"/>
</dbReference>
<dbReference type="SUPFAM" id="SSF52540">
    <property type="entry name" value="P-loop containing nucleoside triphosphate hydrolases"/>
    <property type="match status" value="1"/>
</dbReference>
<keyword evidence="5" id="KW-1185">Reference proteome</keyword>
<dbReference type="InterPro" id="IPR027417">
    <property type="entry name" value="P-loop_NTPase"/>
</dbReference>
<evidence type="ECO:0000256" key="1">
    <source>
        <dbReference type="ARBA" id="ARBA00022741"/>
    </source>
</evidence>
<dbReference type="Proteomes" id="UP000256269">
    <property type="component" value="Unassembled WGS sequence"/>
</dbReference>
<reference evidence="4 5" key="1">
    <citation type="submission" date="2018-08" db="EMBL/GenBank/DDBJ databases">
        <title>Genomic Encyclopedia of Archaeal and Bacterial Type Strains, Phase II (KMG-II): from individual species to whole genera.</title>
        <authorList>
            <person name="Goeker M."/>
        </authorList>
    </citation>
    <scope>NUCLEOTIDE SEQUENCE [LARGE SCALE GENOMIC DNA]</scope>
    <source>
        <strain evidence="4 5">DSM 45791</strain>
    </source>
</reference>
<sequence>MLREAAATAEHGRLIAIRGHAGVGKSTLLEAIAQDLPSADMVIRVPLGGAADDRFGVTTVLDAIRDRFEQVGDPHLVRSIGAVTRLMSVRDHTSEWWTARMVVELAALFGGIAQHRRVVLLVDDAHAVREPALVLGAARRPGCLVVAAFRDTGDLAPGVAELVTLADDTVELGPLPDSCVESLVSRIAAAPPDESLLVALHDALGPLFGNPGTTLATVEDLQERGLLTVLHDRLCLRNPGEPIVLPSTHWLPRRVRRLAGEERELVTAVAVLGELTVDDLPLLARVLDAELPDLGRALDRLILEGVLSAGPDGDVRCRCAALAGAIVADSGPEAPDRLHAAIAADLLDRARRGEPIEATVMADHVSGAGSALDADDEVGAWLVTRAEEAERDQPERAVRWYAAALRRLGPGHPEHARVLPVLLRLVVRTGLYDVVYGLFAEPEMLGSPSPTARADLRSVAVMAMLHVGTPLPGRAVRRILGEPLPDMIDGYGALRRLADSRSVGMVLSAADLAAVSGAIAGDRRTCGPALGESRCTDDPAALLDDLIEAISVGDLATVFEVVLGERYRAPTTGVLSAYQRVVRGYARGDWSAALSAARELRLTGSADTLVHGAGRLFAAEICSARGDVRGADEWLTGVTVDDRLAPLRGWVETGLTHQVDGPAEATRRAVFAMRRNRRIDGRIGLERFLLRALEIAACSGERAAAVQLLGEIEELHRRDASHKTMELVFLARGAANHDALYTRVGADLARRRKDQPDLLRACLTVAKFAGEPRSWLYEAYELAKLCDSPLLLDCVRSASRERGVGAPRAHRSRDSLSPHELRMIELIRAGYTNRQIAADIRVREKTVENSLTRLFAKTGCRSRVELAAASLDGRILDAAVPSAGA</sequence>
<proteinExistence type="predicted"/>
<dbReference type="PANTHER" id="PTHR16305">
    <property type="entry name" value="TESTICULAR SOLUBLE ADENYLYL CYCLASE"/>
    <property type="match status" value="1"/>
</dbReference>
<dbReference type="GO" id="GO:0006355">
    <property type="term" value="P:regulation of DNA-templated transcription"/>
    <property type="evidence" value="ECO:0007669"/>
    <property type="project" value="InterPro"/>
</dbReference>
<gene>
    <name evidence="4" type="ORF">BCF44_1068</name>
</gene>
<evidence type="ECO:0000256" key="2">
    <source>
        <dbReference type="ARBA" id="ARBA00022840"/>
    </source>
</evidence>
<evidence type="ECO:0000313" key="4">
    <source>
        <dbReference type="EMBL" id="REH46844.1"/>
    </source>
</evidence>
<dbReference type="Pfam" id="PF00196">
    <property type="entry name" value="GerE"/>
    <property type="match status" value="1"/>
</dbReference>
<evidence type="ECO:0000259" key="3">
    <source>
        <dbReference type="PROSITE" id="PS50043"/>
    </source>
</evidence>
<name>A0A3E0HK29_9PSEU</name>
<comment type="caution">
    <text evidence="4">The sequence shown here is derived from an EMBL/GenBank/DDBJ whole genome shotgun (WGS) entry which is preliminary data.</text>
</comment>
<dbReference type="EMBL" id="QUNO01000006">
    <property type="protein sequence ID" value="REH46844.1"/>
    <property type="molecule type" value="Genomic_DNA"/>
</dbReference>
<accession>A0A3E0HK29</accession>
<dbReference type="Pfam" id="PF13191">
    <property type="entry name" value="AAA_16"/>
    <property type="match status" value="1"/>
</dbReference>